<organism evidence="1 2">
    <name type="scientific">Thalictrum thalictroides</name>
    <name type="common">Rue-anemone</name>
    <name type="synonym">Anemone thalictroides</name>
    <dbReference type="NCBI Taxonomy" id="46969"/>
    <lineage>
        <taxon>Eukaryota</taxon>
        <taxon>Viridiplantae</taxon>
        <taxon>Streptophyta</taxon>
        <taxon>Embryophyta</taxon>
        <taxon>Tracheophyta</taxon>
        <taxon>Spermatophyta</taxon>
        <taxon>Magnoliopsida</taxon>
        <taxon>Ranunculales</taxon>
        <taxon>Ranunculaceae</taxon>
        <taxon>Thalictroideae</taxon>
        <taxon>Thalictrum</taxon>
    </lineage>
</organism>
<evidence type="ECO:0000313" key="1">
    <source>
        <dbReference type="EMBL" id="KAF5182647.1"/>
    </source>
</evidence>
<reference evidence="1 2" key="1">
    <citation type="submission" date="2020-06" db="EMBL/GenBank/DDBJ databases">
        <title>Transcriptomic and genomic resources for Thalictrum thalictroides and T. hernandezii: Facilitating candidate gene discovery in an emerging model plant lineage.</title>
        <authorList>
            <person name="Arias T."/>
            <person name="Riano-Pachon D.M."/>
            <person name="Di Stilio V.S."/>
        </authorList>
    </citation>
    <scope>NUCLEOTIDE SEQUENCE [LARGE SCALE GENOMIC DNA]</scope>
    <source>
        <strain evidence="2">cv. WT478/WT964</strain>
        <tissue evidence="1">Leaves</tissue>
    </source>
</reference>
<name>A0A7J6VD17_THATH</name>
<dbReference type="Proteomes" id="UP000554482">
    <property type="component" value="Unassembled WGS sequence"/>
</dbReference>
<evidence type="ECO:0000313" key="2">
    <source>
        <dbReference type="Proteomes" id="UP000554482"/>
    </source>
</evidence>
<accession>A0A7J6VD17</accession>
<keyword evidence="2" id="KW-1185">Reference proteome</keyword>
<gene>
    <name evidence="1" type="ORF">FRX31_027766</name>
</gene>
<feature type="non-terminal residue" evidence="1">
    <location>
        <position position="91"/>
    </location>
</feature>
<sequence>MSICSVTTLVEMTATKATLDDLLSLYEYNSQQPHQIGADSNAIASSCWNECGTTSTSCTSRGESTPLEIFMPRRISQIRRRRRIQQSSSST</sequence>
<protein>
    <submittedName>
        <fullName evidence="1">Uncharacterized protein</fullName>
    </submittedName>
</protein>
<dbReference type="AlphaFoldDB" id="A0A7J6VD17"/>
<dbReference type="EMBL" id="JABWDY010034481">
    <property type="protein sequence ID" value="KAF5182647.1"/>
    <property type="molecule type" value="Genomic_DNA"/>
</dbReference>
<proteinExistence type="predicted"/>
<comment type="caution">
    <text evidence="1">The sequence shown here is derived from an EMBL/GenBank/DDBJ whole genome shotgun (WGS) entry which is preliminary data.</text>
</comment>